<dbReference type="CDD" id="cd15482">
    <property type="entry name" value="Sialidase_non-viral"/>
    <property type="match status" value="1"/>
</dbReference>
<dbReference type="PANTHER" id="PTHR47199:SF2">
    <property type="entry name" value="PHOTOSYSTEM II STABILITY_ASSEMBLY FACTOR HCF136, CHLOROPLASTIC"/>
    <property type="match status" value="1"/>
</dbReference>
<feature type="signal peptide" evidence="1">
    <location>
        <begin position="1"/>
        <end position="35"/>
    </location>
</feature>
<dbReference type="EMBL" id="CP133720">
    <property type="protein sequence ID" value="WMW81481.1"/>
    <property type="molecule type" value="Genomic_DNA"/>
</dbReference>
<evidence type="ECO:0008006" key="4">
    <source>
        <dbReference type="Google" id="ProtNLM"/>
    </source>
</evidence>
<keyword evidence="1" id="KW-0732">Signal</keyword>
<organism evidence="2 3">
    <name type="scientific">Undibacterium cyanobacteriorum</name>
    <dbReference type="NCBI Taxonomy" id="3073561"/>
    <lineage>
        <taxon>Bacteria</taxon>
        <taxon>Pseudomonadati</taxon>
        <taxon>Pseudomonadota</taxon>
        <taxon>Betaproteobacteria</taxon>
        <taxon>Burkholderiales</taxon>
        <taxon>Oxalobacteraceae</taxon>
        <taxon>Undibacterium</taxon>
    </lineage>
</organism>
<accession>A0ABY9RKK1</accession>
<dbReference type="SUPFAM" id="SSF110296">
    <property type="entry name" value="Oligoxyloglucan reducing end-specific cellobiohydrolase"/>
    <property type="match status" value="1"/>
</dbReference>
<evidence type="ECO:0000313" key="3">
    <source>
        <dbReference type="Proteomes" id="UP001181355"/>
    </source>
</evidence>
<reference evidence="2" key="1">
    <citation type="submission" date="2023-09" db="EMBL/GenBank/DDBJ databases">
        <title>Undibacterium sp. 20NA77.5 isolated from freshwater.</title>
        <authorList>
            <person name="Le V."/>
            <person name="Ko S.-R."/>
            <person name="Ahn C.-Y."/>
            <person name="Oh H.-M."/>
        </authorList>
    </citation>
    <scope>NUCLEOTIDE SEQUENCE</scope>
    <source>
        <strain evidence="2">20NA77.5</strain>
    </source>
</reference>
<sequence>MKSLKPTQAAQRVCPNLLKTCVLSTLLSMSASGFAQDKQSGSAWKRIDSGVQVELRGLSVVDARTAWASGAKGTVLRTVDGDTWQAMQVPGADKLDFRDIQGFDAQTAIAMSAGPGKASSLYKTRDGGVTWELLKVNGDEAGFWDAMDFWDREHGIVFGDPVDGSFQVLVTTDGGASWNSPVLDKKQLAALTGEGAFAASGTCISVTGKQDVWFVTGSAAQSRVFRSHDGGKNWQVSATEVPAAAPPKGLFSVNINAQGQGFAVGGDYQQAKGAGINIVSTRDAGKTWQTVPSSPTGFMSVVSRVPGSASFVVGGLAGSVVTKDFGKTWQWLGETPLNATAFATPQHGWAVGPKGLIMKFVGDAL</sequence>
<keyword evidence="3" id="KW-1185">Reference proteome</keyword>
<feature type="chain" id="PRO_5045662811" description="Glycosyl hydrolase" evidence="1">
    <location>
        <begin position="36"/>
        <end position="365"/>
    </location>
</feature>
<name>A0ABY9RKK1_9BURK</name>
<proteinExistence type="predicted"/>
<dbReference type="RefSeq" id="WP_309482960.1">
    <property type="nucleotide sequence ID" value="NZ_CP133720.1"/>
</dbReference>
<protein>
    <recommendedName>
        <fullName evidence="4">Glycosyl hydrolase</fullName>
    </recommendedName>
</protein>
<evidence type="ECO:0000256" key="1">
    <source>
        <dbReference type="SAM" id="SignalP"/>
    </source>
</evidence>
<dbReference type="PANTHER" id="PTHR47199">
    <property type="entry name" value="PHOTOSYSTEM II STABILITY/ASSEMBLY FACTOR HCF136, CHLOROPLASTIC"/>
    <property type="match status" value="1"/>
</dbReference>
<gene>
    <name evidence="2" type="ORF">RF679_04175</name>
</gene>
<dbReference type="Gene3D" id="2.130.10.10">
    <property type="entry name" value="YVTN repeat-like/Quinoprotein amine dehydrogenase"/>
    <property type="match status" value="2"/>
</dbReference>
<dbReference type="Proteomes" id="UP001181355">
    <property type="component" value="Chromosome"/>
</dbReference>
<dbReference type="InterPro" id="IPR015943">
    <property type="entry name" value="WD40/YVTN_repeat-like_dom_sf"/>
</dbReference>
<evidence type="ECO:0000313" key="2">
    <source>
        <dbReference type="EMBL" id="WMW81481.1"/>
    </source>
</evidence>